<reference evidence="2 3" key="1">
    <citation type="journal article" date="2016" name="Nat. Commun.">
        <title>Thousands of microbial genomes shed light on interconnected biogeochemical processes in an aquifer system.</title>
        <authorList>
            <person name="Anantharaman K."/>
            <person name="Brown C.T."/>
            <person name="Hug L.A."/>
            <person name="Sharon I."/>
            <person name="Castelle C.J."/>
            <person name="Probst A.J."/>
            <person name="Thomas B.C."/>
            <person name="Singh A."/>
            <person name="Wilkins M.J."/>
            <person name="Karaoz U."/>
            <person name="Brodie E.L."/>
            <person name="Williams K.H."/>
            <person name="Hubbard S.S."/>
            <person name="Banfield J.F."/>
        </authorList>
    </citation>
    <scope>NUCLEOTIDE SEQUENCE [LARGE SCALE GENOMIC DNA]</scope>
</reference>
<feature type="transmembrane region" description="Helical" evidence="1">
    <location>
        <begin position="122"/>
        <end position="142"/>
    </location>
</feature>
<protein>
    <recommendedName>
        <fullName evidence="4">HTH arsR-type domain-containing protein</fullName>
    </recommendedName>
</protein>
<evidence type="ECO:0008006" key="4">
    <source>
        <dbReference type="Google" id="ProtNLM"/>
    </source>
</evidence>
<evidence type="ECO:0000313" key="2">
    <source>
        <dbReference type="EMBL" id="OGK55099.1"/>
    </source>
</evidence>
<keyword evidence="1" id="KW-0472">Membrane</keyword>
<keyword evidence="1" id="KW-0812">Transmembrane</keyword>
<evidence type="ECO:0000313" key="3">
    <source>
        <dbReference type="Proteomes" id="UP000177418"/>
    </source>
</evidence>
<dbReference type="EMBL" id="MGAV01000011">
    <property type="protein sequence ID" value="OGK55099.1"/>
    <property type="molecule type" value="Genomic_DNA"/>
</dbReference>
<accession>A0A1F7JHM5</accession>
<gene>
    <name evidence="2" type="ORF">A3H78_03900</name>
</gene>
<name>A0A1F7JHM5_9BACT</name>
<comment type="caution">
    <text evidence="2">The sequence shown here is derived from an EMBL/GenBank/DDBJ whole genome shotgun (WGS) entry which is preliminary data.</text>
</comment>
<keyword evidence="1" id="KW-1133">Transmembrane helix</keyword>
<evidence type="ECO:0000256" key="1">
    <source>
        <dbReference type="SAM" id="Phobius"/>
    </source>
</evidence>
<dbReference type="AlphaFoldDB" id="A0A1F7JHM5"/>
<sequence length="191" mass="22738">MLEYIIPSKTRRKILGLFYQDISTSYHLRRIGREVDEEINAVKRELDILTSGKILKREKRLNKVIYTINDKYIFFNEFLRIFFKENYFTQQILKNLPRLGKIKFLCASEKFLKKQKITKGEVYLLIVGMVVIPEIIAIISSAEQKIGFEINYTVMTEEEFSFRKKNNDPFLWGFLKQPKFMVIGEESELMK</sequence>
<organism evidence="2 3">
    <name type="scientific">Candidatus Roizmanbacteria bacterium RIFCSPLOWO2_02_FULL_36_11</name>
    <dbReference type="NCBI Taxonomy" id="1802071"/>
    <lineage>
        <taxon>Bacteria</taxon>
        <taxon>Candidatus Roizmaniibacteriota</taxon>
    </lineage>
</organism>
<dbReference type="Proteomes" id="UP000177418">
    <property type="component" value="Unassembled WGS sequence"/>
</dbReference>
<proteinExistence type="predicted"/>